<dbReference type="SUPFAM" id="SSF56300">
    <property type="entry name" value="Metallo-dependent phosphatases"/>
    <property type="match status" value="1"/>
</dbReference>
<comment type="cofactor">
    <cofactor evidence="2">
        <name>a divalent metal cation</name>
        <dbReference type="ChEBI" id="CHEBI:60240"/>
    </cofactor>
</comment>
<feature type="domain" description="Calcineurin-like phosphoesterase" evidence="3">
    <location>
        <begin position="2"/>
        <end position="142"/>
    </location>
</feature>
<dbReference type="GO" id="GO:0046872">
    <property type="term" value="F:metal ion binding"/>
    <property type="evidence" value="ECO:0007669"/>
    <property type="project" value="UniProtKB-KW"/>
</dbReference>
<protein>
    <recommendedName>
        <fullName evidence="2">Phosphoesterase</fullName>
        <ecNumber evidence="2">3.1.4.-</ecNumber>
    </recommendedName>
</protein>
<evidence type="ECO:0000256" key="2">
    <source>
        <dbReference type="RuleBase" id="RU362039"/>
    </source>
</evidence>
<name>A0AA45QQT7_9LACT</name>
<organism evidence="4 5">
    <name type="scientific">Lactococcus taiwanensis</name>
    <dbReference type="NCBI Taxonomy" id="1151742"/>
    <lineage>
        <taxon>Bacteria</taxon>
        <taxon>Bacillati</taxon>
        <taxon>Bacillota</taxon>
        <taxon>Bacilli</taxon>
        <taxon>Lactobacillales</taxon>
        <taxon>Streptococcaceae</taxon>
        <taxon>Lactococcus</taxon>
    </lineage>
</organism>
<accession>A0AA45QQT7</accession>
<dbReference type="Proteomes" id="UP000663608">
    <property type="component" value="Chromosome"/>
</dbReference>
<evidence type="ECO:0000313" key="4">
    <source>
        <dbReference type="EMBL" id="QSE76050.1"/>
    </source>
</evidence>
<keyword evidence="5" id="KW-1185">Reference proteome</keyword>
<dbReference type="PANTHER" id="PTHR11124">
    <property type="entry name" value="VACUOLAR SORTING PROTEIN VPS29"/>
    <property type="match status" value="1"/>
</dbReference>
<gene>
    <name evidence="4" type="ORF">JW886_06145</name>
</gene>
<dbReference type="RefSeq" id="WP_075525700.1">
    <property type="nucleotide sequence ID" value="NZ_CP070872.1"/>
</dbReference>
<dbReference type="GO" id="GO:0016787">
    <property type="term" value="F:hydrolase activity"/>
    <property type="evidence" value="ECO:0007669"/>
    <property type="project" value="UniProtKB-UniRule"/>
</dbReference>
<dbReference type="NCBIfam" id="TIGR00040">
    <property type="entry name" value="yfcE"/>
    <property type="match status" value="1"/>
</dbReference>
<dbReference type="InterPro" id="IPR024654">
    <property type="entry name" value="Calcineurin-like_PHP_lpxH"/>
</dbReference>
<evidence type="ECO:0000313" key="5">
    <source>
        <dbReference type="Proteomes" id="UP000663608"/>
    </source>
</evidence>
<proteinExistence type="inferred from homology"/>
<dbReference type="AlphaFoldDB" id="A0AA45QQT7"/>
<sequence>MFVVMSDSHTDRRVIESIKEYYQDKATAIFHCGDSELPSSDPIWEGITVVAGNCDDDEGYHDFLIKEVEQQRILISHGHLFYVGLGLERYSYFAEEKNVDIALFGHIHQPVAQRINQILYLNPGSVAQPRGAHQTKMYALVEKKGKKIEVSYRNLNHEPIPDLQFLL</sequence>
<dbReference type="Gene3D" id="3.60.21.10">
    <property type="match status" value="1"/>
</dbReference>
<dbReference type="EC" id="3.1.4.-" evidence="2"/>
<evidence type="ECO:0000256" key="1">
    <source>
        <dbReference type="ARBA" id="ARBA00008950"/>
    </source>
</evidence>
<dbReference type="InterPro" id="IPR029052">
    <property type="entry name" value="Metallo-depent_PP-like"/>
</dbReference>
<keyword evidence="2" id="KW-0479">Metal-binding</keyword>
<dbReference type="KEGG" id="lti:JW886_06145"/>
<dbReference type="CDD" id="cd00841">
    <property type="entry name" value="MPP_YfcE"/>
    <property type="match status" value="1"/>
</dbReference>
<dbReference type="InterPro" id="IPR041802">
    <property type="entry name" value="MPP_YfcE"/>
</dbReference>
<comment type="similarity">
    <text evidence="1 2">Belongs to the metallophosphoesterase superfamily. YfcE family.</text>
</comment>
<dbReference type="EMBL" id="CP070872">
    <property type="protein sequence ID" value="QSE76050.1"/>
    <property type="molecule type" value="Genomic_DNA"/>
</dbReference>
<reference evidence="4 5" key="1">
    <citation type="submission" date="2021-02" db="EMBL/GenBank/DDBJ databases">
        <title>Complete genome sequence of Lactococcus lactis strain K_LL004.</title>
        <authorList>
            <person name="Kim H.B."/>
        </authorList>
    </citation>
    <scope>NUCLEOTIDE SEQUENCE [LARGE SCALE GENOMIC DNA]</scope>
    <source>
        <strain evidence="4 5">K_LL004</strain>
    </source>
</reference>
<dbReference type="InterPro" id="IPR000979">
    <property type="entry name" value="Phosphodiesterase_MJ0936/Vps29"/>
</dbReference>
<evidence type="ECO:0000259" key="3">
    <source>
        <dbReference type="Pfam" id="PF12850"/>
    </source>
</evidence>
<dbReference type="Pfam" id="PF12850">
    <property type="entry name" value="Metallophos_2"/>
    <property type="match status" value="1"/>
</dbReference>